<gene>
    <name evidence="2" type="ORF">SBF1_7270003</name>
</gene>
<evidence type="ECO:0000313" key="2">
    <source>
        <dbReference type="EMBL" id="SPF54024.1"/>
    </source>
</evidence>
<evidence type="ECO:0000259" key="1">
    <source>
        <dbReference type="Pfam" id="PF22548"/>
    </source>
</evidence>
<reference evidence="3" key="1">
    <citation type="submission" date="2018-02" db="EMBL/GenBank/DDBJ databases">
        <authorList>
            <person name="Hausmann B."/>
        </authorList>
    </citation>
    <scope>NUCLEOTIDE SEQUENCE [LARGE SCALE GENOMIC DNA]</scope>
    <source>
        <strain evidence="3">Peat soil MAG SbF1</strain>
    </source>
</reference>
<dbReference type="Proteomes" id="UP000238916">
    <property type="component" value="Unassembled WGS sequence"/>
</dbReference>
<evidence type="ECO:0000313" key="3">
    <source>
        <dbReference type="Proteomes" id="UP000238916"/>
    </source>
</evidence>
<protein>
    <recommendedName>
        <fullName evidence="1">TOTE conflict system primase domain-containing protein</fullName>
    </recommendedName>
</protein>
<name>A0A2U3LQC2_9FIRM</name>
<accession>A0A2U3LQC2</accession>
<dbReference type="InterPro" id="IPR054347">
    <property type="entry name" value="TOTE_primase"/>
</dbReference>
<sequence>MPRGGLGNLIALPLQKAARSENNSVFIDANFEPFKDQWGLTEVRGHTSS</sequence>
<dbReference type="AlphaFoldDB" id="A0A2U3LQC2"/>
<organism evidence="2 3">
    <name type="scientific">Candidatus Desulfosporosinus infrequens</name>
    <dbReference type="NCBI Taxonomy" id="2043169"/>
    <lineage>
        <taxon>Bacteria</taxon>
        <taxon>Bacillati</taxon>
        <taxon>Bacillota</taxon>
        <taxon>Clostridia</taxon>
        <taxon>Eubacteriales</taxon>
        <taxon>Desulfitobacteriaceae</taxon>
        <taxon>Desulfosporosinus</taxon>
    </lineage>
</organism>
<feature type="domain" description="TOTE conflict system primase" evidence="1">
    <location>
        <begin position="1"/>
        <end position="40"/>
    </location>
</feature>
<dbReference type="Pfam" id="PF22548">
    <property type="entry name" value="AEP-TOTE"/>
    <property type="match status" value="1"/>
</dbReference>
<dbReference type="EMBL" id="OMOF01000698">
    <property type="protein sequence ID" value="SPF54024.1"/>
    <property type="molecule type" value="Genomic_DNA"/>
</dbReference>
<proteinExistence type="predicted"/>